<dbReference type="EMBL" id="KV878339">
    <property type="protein sequence ID" value="OJJ48474.1"/>
    <property type="molecule type" value="Genomic_DNA"/>
</dbReference>
<dbReference type="VEuPathDB" id="FungiDB:ASPZODRAFT_130514"/>
<accession>A0A1L9SN47</accession>
<keyword evidence="2" id="KW-1185">Reference proteome</keyword>
<evidence type="ECO:0000313" key="2">
    <source>
        <dbReference type="Proteomes" id="UP000184188"/>
    </source>
</evidence>
<gene>
    <name evidence="1" type="ORF">ASPZODRAFT_130514</name>
</gene>
<sequence length="156" mass="17610">MATGIIIVTSSGYRSGMLLHYFAGKMQFLRSIFSSTRGISTIVPTNHPNPGNFANRPKYEMREIARKGGQKGGKAKGVGGFHDMDPKKQVKFSRGYVYLDLIDADDLFIVESMRLRLWVVGRYTKQKNREVIIRGEGEGGIHHMQRRGLEVNKLHS</sequence>
<dbReference type="STRING" id="1073090.A0A1L9SN47"/>
<dbReference type="Pfam" id="PF10685">
    <property type="entry name" value="KGG"/>
    <property type="match status" value="1"/>
</dbReference>
<dbReference type="Proteomes" id="UP000184188">
    <property type="component" value="Unassembled WGS sequence"/>
</dbReference>
<reference evidence="2" key="1">
    <citation type="journal article" date="2017" name="Genome Biol.">
        <title>Comparative genomics reveals high biological diversity and specific adaptations in the industrially and medically important fungal genus Aspergillus.</title>
        <authorList>
            <person name="de Vries R.P."/>
            <person name="Riley R."/>
            <person name="Wiebenga A."/>
            <person name="Aguilar-Osorio G."/>
            <person name="Amillis S."/>
            <person name="Uchima C.A."/>
            <person name="Anderluh G."/>
            <person name="Asadollahi M."/>
            <person name="Askin M."/>
            <person name="Barry K."/>
            <person name="Battaglia E."/>
            <person name="Bayram O."/>
            <person name="Benocci T."/>
            <person name="Braus-Stromeyer S.A."/>
            <person name="Caldana C."/>
            <person name="Canovas D."/>
            <person name="Cerqueira G.C."/>
            <person name="Chen F."/>
            <person name="Chen W."/>
            <person name="Choi C."/>
            <person name="Clum A."/>
            <person name="Dos Santos R.A."/>
            <person name="Damasio A.R."/>
            <person name="Diallinas G."/>
            <person name="Emri T."/>
            <person name="Fekete E."/>
            <person name="Flipphi M."/>
            <person name="Freyberg S."/>
            <person name="Gallo A."/>
            <person name="Gournas C."/>
            <person name="Habgood R."/>
            <person name="Hainaut M."/>
            <person name="Harispe M.L."/>
            <person name="Henrissat B."/>
            <person name="Hilden K.S."/>
            <person name="Hope R."/>
            <person name="Hossain A."/>
            <person name="Karabika E."/>
            <person name="Karaffa L."/>
            <person name="Karanyi Z."/>
            <person name="Krasevec N."/>
            <person name="Kuo A."/>
            <person name="Kusch H."/>
            <person name="LaButti K."/>
            <person name="Lagendijk E.L."/>
            <person name="Lapidus A."/>
            <person name="Levasseur A."/>
            <person name="Lindquist E."/>
            <person name="Lipzen A."/>
            <person name="Logrieco A.F."/>
            <person name="MacCabe A."/>
            <person name="Maekelae M.R."/>
            <person name="Malavazi I."/>
            <person name="Melin P."/>
            <person name="Meyer V."/>
            <person name="Mielnichuk N."/>
            <person name="Miskei M."/>
            <person name="Molnar A.P."/>
            <person name="Mule G."/>
            <person name="Ngan C.Y."/>
            <person name="Orejas M."/>
            <person name="Orosz E."/>
            <person name="Ouedraogo J.P."/>
            <person name="Overkamp K.M."/>
            <person name="Park H.-S."/>
            <person name="Perrone G."/>
            <person name="Piumi F."/>
            <person name="Punt P.J."/>
            <person name="Ram A.F."/>
            <person name="Ramon A."/>
            <person name="Rauscher S."/>
            <person name="Record E."/>
            <person name="Riano-Pachon D.M."/>
            <person name="Robert V."/>
            <person name="Roehrig J."/>
            <person name="Ruller R."/>
            <person name="Salamov A."/>
            <person name="Salih N.S."/>
            <person name="Samson R.A."/>
            <person name="Sandor E."/>
            <person name="Sanguinetti M."/>
            <person name="Schuetze T."/>
            <person name="Sepcic K."/>
            <person name="Shelest E."/>
            <person name="Sherlock G."/>
            <person name="Sophianopoulou V."/>
            <person name="Squina F.M."/>
            <person name="Sun H."/>
            <person name="Susca A."/>
            <person name="Todd R.B."/>
            <person name="Tsang A."/>
            <person name="Unkles S.E."/>
            <person name="van de Wiele N."/>
            <person name="van Rossen-Uffink D."/>
            <person name="Oliveira J.V."/>
            <person name="Vesth T.C."/>
            <person name="Visser J."/>
            <person name="Yu J.-H."/>
            <person name="Zhou M."/>
            <person name="Andersen M.R."/>
            <person name="Archer D.B."/>
            <person name="Baker S.E."/>
            <person name="Benoit I."/>
            <person name="Brakhage A.A."/>
            <person name="Braus G.H."/>
            <person name="Fischer R."/>
            <person name="Frisvad J.C."/>
            <person name="Goldman G.H."/>
            <person name="Houbraken J."/>
            <person name="Oakley B."/>
            <person name="Pocsi I."/>
            <person name="Scazzocchio C."/>
            <person name="Seiboth B."/>
            <person name="vanKuyk P.A."/>
            <person name="Wortman J."/>
            <person name="Dyer P.S."/>
            <person name="Grigoriev I.V."/>
        </authorList>
    </citation>
    <scope>NUCLEOTIDE SEQUENCE [LARGE SCALE GENOMIC DNA]</scope>
    <source>
        <strain evidence="2">CBS 506.65</strain>
    </source>
</reference>
<dbReference type="InterPro" id="IPR019626">
    <property type="entry name" value="Stress-induced_KGG_rpt"/>
</dbReference>
<dbReference type="GeneID" id="34608988"/>
<proteinExistence type="predicted"/>
<evidence type="ECO:0000313" key="1">
    <source>
        <dbReference type="EMBL" id="OJJ48474.1"/>
    </source>
</evidence>
<organism evidence="1 2">
    <name type="scientific">Penicilliopsis zonata CBS 506.65</name>
    <dbReference type="NCBI Taxonomy" id="1073090"/>
    <lineage>
        <taxon>Eukaryota</taxon>
        <taxon>Fungi</taxon>
        <taxon>Dikarya</taxon>
        <taxon>Ascomycota</taxon>
        <taxon>Pezizomycotina</taxon>
        <taxon>Eurotiomycetes</taxon>
        <taxon>Eurotiomycetidae</taxon>
        <taxon>Eurotiales</taxon>
        <taxon>Aspergillaceae</taxon>
        <taxon>Penicilliopsis</taxon>
    </lineage>
</organism>
<name>A0A1L9SN47_9EURO</name>
<protein>
    <submittedName>
        <fullName evidence="1">Uncharacterized protein</fullName>
    </submittedName>
</protein>
<dbReference type="RefSeq" id="XP_022582984.1">
    <property type="nucleotide sequence ID" value="XM_022722523.1"/>
</dbReference>
<dbReference type="AlphaFoldDB" id="A0A1L9SN47"/>
<dbReference type="OrthoDB" id="2137750at2759"/>